<dbReference type="InterPro" id="IPR011333">
    <property type="entry name" value="SKP1/BTB/POZ_sf"/>
</dbReference>
<reference evidence="6" key="1">
    <citation type="submission" date="2020-12" db="UniProtKB">
        <authorList>
            <consortium name="WormBaseParasite"/>
        </authorList>
    </citation>
    <scope>IDENTIFICATION</scope>
    <source>
        <strain evidence="6">MHco3</strain>
    </source>
</reference>
<dbReference type="PANTHER" id="PTHR45632:SF3">
    <property type="entry name" value="KELCH-LIKE PROTEIN 32"/>
    <property type="match status" value="1"/>
</dbReference>
<dbReference type="Pfam" id="PF01344">
    <property type="entry name" value="Kelch_1"/>
    <property type="match status" value="1"/>
</dbReference>
<accession>A0A7I4YFR5</accession>
<dbReference type="Gene3D" id="3.30.710.10">
    <property type="entry name" value="Potassium Channel Kv1.1, Chain A"/>
    <property type="match status" value="1"/>
</dbReference>
<dbReference type="OrthoDB" id="45365at2759"/>
<feature type="transmembrane region" description="Helical" evidence="3">
    <location>
        <begin position="266"/>
        <end position="283"/>
    </location>
</feature>
<dbReference type="SMART" id="SM00612">
    <property type="entry name" value="Kelch"/>
    <property type="match status" value="2"/>
</dbReference>
<dbReference type="SUPFAM" id="SSF117281">
    <property type="entry name" value="Kelch motif"/>
    <property type="match status" value="1"/>
</dbReference>
<sequence>MFSSEMLESRQQEIEMFDVEAPALDALITFCYCGKIQIDGINVASILHAACLLQLDEVQLLEHVRLPLCRPEFLVNTVSKNALVMTDATCHNLVDQAKNDLILQFSTLECPRMKRRRTRACKVVTEVIYVVGGGSERSVECLDPEGTNRIWQYVAPLKQEREFTGVAAFDKFIYAVGGRDRTTVINNNERYNSATDQWTADVAPCPSDRCSFSVAGLEHHFYVVGGSEDCSPADLKELRNFVTDIRTGRETDRRQTTDSRRQTKRFIVNGIVITLNLNIFIIFCA</sequence>
<evidence type="ECO:0000259" key="4">
    <source>
        <dbReference type="PROSITE" id="PS50097"/>
    </source>
</evidence>
<evidence type="ECO:0000313" key="6">
    <source>
        <dbReference type="WBParaSite" id="HCON_00086190-00001"/>
    </source>
</evidence>
<dbReference type="Pfam" id="PF00651">
    <property type="entry name" value="BTB"/>
    <property type="match status" value="1"/>
</dbReference>
<dbReference type="InterPro" id="IPR015915">
    <property type="entry name" value="Kelch-typ_b-propeller"/>
</dbReference>
<dbReference type="Proteomes" id="UP000025227">
    <property type="component" value="Unplaced"/>
</dbReference>
<dbReference type="InterPro" id="IPR000210">
    <property type="entry name" value="BTB/POZ_dom"/>
</dbReference>
<keyword evidence="3" id="KW-0812">Transmembrane</keyword>
<keyword evidence="3" id="KW-0472">Membrane</keyword>
<evidence type="ECO:0000256" key="2">
    <source>
        <dbReference type="ARBA" id="ARBA00022737"/>
    </source>
</evidence>
<feature type="domain" description="BTB" evidence="4">
    <location>
        <begin position="1"/>
        <end position="40"/>
    </location>
</feature>
<evidence type="ECO:0000256" key="3">
    <source>
        <dbReference type="SAM" id="Phobius"/>
    </source>
</evidence>
<protein>
    <submittedName>
        <fullName evidence="6">BTB domain-containing protein</fullName>
    </submittedName>
</protein>
<organism evidence="5 6">
    <name type="scientific">Haemonchus contortus</name>
    <name type="common">Barber pole worm</name>
    <dbReference type="NCBI Taxonomy" id="6289"/>
    <lineage>
        <taxon>Eukaryota</taxon>
        <taxon>Metazoa</taxon>
        <taxon>Ecdysozoa</taxon>
        <taxon>Nematoda</taxon>
        <taxon>Chromadorea</taxon>
        <taxon>Rhabditida</taxon>
        <taxon>Rhabditina</taxon>
        <taxon>Rhabditomorpha</taxon>
        <taxon>Strongyloidea</taxon>
        <taxon>Trichostrongylidae</taxon>
        <taxon>Haemonchus</taxon>
    </lineage>
</organism>
<dbReference type="Gene3D" id="2.120.10.80">
    <property type="entry name" value="Kelch-type beta propeller"/>
    <property type="match status" value="1"/>
</dbReference>
<keyword evidence="5" id="KW-1185">Reference proteome</keyword>
<dbReference type="SUPFAM" id="SSF54695">
    <property type="entry name" value="POZ domain"/>
    <property type="match status" value="1"/>
</dbReference>
<name>A0A7I4YFR5_HAECO</name>
<proteinExistence type="predicted"/>
<dbReference type="PANTHER" id="PTHR45632">
    <property type="entry name" value="LD33804P"/>
    <property type="match status" value="1"/>
</dbReference>
<dbReference type="AlphaFoldDB" id="A0A7I4YFR5"/>
<evidence type="ECO:0000256" key="1">
    <source>
        <dbReference type="ARBA" id="ARBA00022441"/>
    </source>
</evidence>
<keyword evidence="3" id="KW-1133">Transmembrane helix</keyword>
<dbReference type="WBParaSite" id="HCON_00086190-00001">
    <property type="protein sequence ID" value="HCON_00086190-00001"/>
    <property type="gene ID" value="HCON_00086190"/>
</dbReference>
<evidence type="ECO:0000313" key="5">
    <source>
        <dbReference type="Proteomes" id="UP000025227"/>
    </source>
</evidence>
<dbReference type="InterPro" id="IPR006652">
    <property type="entry name" value="Kelch_1"/>
</dbReference>
<keyword evidence="2" id="KW-0677">Repeat</keyword>
<dbReference type="PROSITE" id="PS50097">
    <property type="entry name" value="BTB"/>
    <property type="match status" value="1"/>
</dbReference>
<keyword evidence="1" id="KW-0880">Kelch repeat</keyword>